<dbReference type="Proteomes" id="UP000011189">
    <property type="component" value="Unassembled WGS sequence"/>
</dbReference>
<accession>L8TUA2</accession>
<sequence length="23" mass="2476">MLLQQLLALGASGALYEYDFGDS</sequence>
<keyword evidence="2" id="KW-1185">Reference proteome</keyword>
<evidence type="ECO:0000313" key="1">
    <source>
        <dbReference type="EMBL" id="ELT44824.1"/>
    </source>
</evidence>
<comment type="caution">
    <text evidence="1">The sequence shown here is derived from an EMBL/GenBank/DDBJ whole genome shotgun (WGS) entry which is preliminary data.</text>
</comment>
<dbReference type="EMBL" id="AOFD01000016">
    <property type="protein sequence ID" value="ELT44824.1"/>
    <property type="molecule type" value="Genomic_DNA"/>
</dbReference>
<evidence type="ECO:0000313" key="2">
    <source>
        <dbReference type="Proteomes" id="UP000011189"/>
    </source>
</evidence>
<dbReference type="AlphaFoldDB" id="L8TUA2"/>
<organism evidence="1 2">
    <name type="scientific">Arthrobacter nitrophenolicus</name>
    <dbReference type="NCBI Taxonomy" id="683150"/>
    <lineage>
        <taxon>Bacteria</taxon>
        <taxon>Bacillati</taxon>
        <taxon>Actinomycetota</taxon>
        <taxon>Actinomycetes</taxon>
        <taxon>Micrococcales</taxon>
        <taxon>Micrococcaceae</taxon>
        <taxon>Arthrobacter</taxon>
    </lineage>
</organism>
<name>L8TUA2_9MICC</name>
<proteinExistence type="predicted"/>
<reference evidence="2" key="1">
    <citation type="journal article" date="2013" name="Genome Announc.">
        <title>Draft Genome Sequence of the 2-Chloro-4-Nitrophenol-Degrading Bacterium Arthrobacter sp. Strain SJCon.</title>
        <authorList>
            <person name="Vikram S."/>
            <person name="Kumar S."/>
            <person name="Vaidya B."/>
            <person name="Pinnaka A.K."/>
            <person name="Raghava G.P."/>
        </authorList>
    </citation>
    <scope>NUCLEOTIDE SEQUENCE [LARGE SCALE GENOMIC DNA]</scope>
    <source>
        <strain evidence="2">SJCon</strain>
    </source>
</reference>
<gene>
    <name evidence="1" type="ORF">G205_09038</name>
</gene>
<protein>
    <submittedName>
        <fullName evidence="1">Uncharacterized protein</fullName>
    </submittedName>
</protein>